<evidence type="ECO:0000256" key="5">
    <source>
        <dbReference type="ARBA" id="ARBA00022833"/>
    </source>
</evidence>
<comment type="subcellular location">
    <subcellularLocation>
        <location evidence="1">Nucleus</location>
        <location evidence="1">Nucleolus</location>
    </subcellularLocation>
</comment>
<dbReference type="PANTHER" id="PTHR31576">
    <property type="entry name" value="TATA BOX-BINDING PROTEIN-ASSOCIATED FACTOR RNA POLYMERASE I SUBUNIT B"/>
    <property type="match status" value="1"/>
</dbReference>
<dbReference type="InterPro" id="IPR048540">
    <property type="entry name" value="Rrn7_cyclin_N"/>
</dbReference>
<evidence type="ECO:0000256" key="3">
    <source>
        <dbReference type="ARBA" id="ARBA00022723"/>
    </source>
</evidence>
<feature type="compositionally biased region" description="Basic and acidic residues" evidence="10">
    <location>
        <begin position="435"/>
        <end position="448"/>
    </location>
</feature>
<comment type="caution">
    <text evidence="12">The sequence shown here is derived from an EMBL/GenBank/DDBJ whole genome shotgun (WGS) entry which is preliminary data.</text>
</comment>
<dbReference type="Proteomes" id="UP000825935">
    <property type="component" value="Chromosome 38"/>
</dbReference>
<dbReference type="GO" id="GO:0008270">
    <property type="term" value="F:zinc ion binding"/>
    <property type="evidence" value="ECO:0007669"/>
    <property type="project" value="UniProtKB-KW"/>
</dbReference>
<keyword evidence="4" id="KW-0863">Zinc-finger</keyword>
<dbReference type="Pfam" id="PF20644">
    <property type="entry name" value="Rrn7_cyclin_N"/>
    <property type="match status" value="1"/>
</dbReference>
<keyword evidence="6" id="KW-0805">Transcription regulation</keyword>
<protein>
    <recommendedName>
        <fullName evidence="11">Rrn7/TAF1B N-terminal cyclin domain-containing protein</fullName>
    </recommendedName>
</protein>
<evidence type="ECO:0000256" key="9">
    <source>
        <dbReference type="ARBA" id="ARBA00023242"/>
    </source>
</evidence>
<evidence type="ECO:0000256" key="6">
    <source>
        <dbReference type="ARBA" id="ARBA00023015"/>
    </source>
</evidence>
<feature type="compositionally biased region" description="Basic residues" evidence="10">
    <location>
        <begin position="194"/>
        <end position="207"/>
    </location>
</feature>
<feature type="region of interest" description="Disordered" evidence="10">
    <location>
        <begin position="413"/>
        <end position="448"/>
    </location>
</feature>
<organism evidence="12 13">
    <name type="scientific">Ceratopteris richardii</name>
    <name type="common">Triangle waterfern</name>
    <dbReference type="NCBI Taxonomy" id="49495"/>
    <lineage>
        <taxon>Eukaryota</taxon>
        <taxon>Viridiplantae</taxon>
        <taxon>Streptophyta</taxon>
        <taxon>Embryophyta</taxon>
        <taxon>Tracheophyta</taxon>
        <taxon>Polypodiopsida</taxon>
        <taxon>Polypodiidae</taxon>
        <taxon>Polypodiales</taxon>
        <taxon>Pteridineae</taxon>
        <taxon>Pteridaceae</taxon>
        <taxon>Parkerioideae</taxon>
        <taxon>Ceratopteris</taxon>
    </lineage>
</organism>
<keyword evidence="5" id="KW-0862">Zinc</keyword>
<sequence length="706" mass="79849">MALFSLCNICGADDLQGGDDGYFYCSACGSQSQQYQEQLLDFEAMAGYTKRTRRTCTAPEEVAGDVAIADDEALPHLPSSQNALFSRLGFGDSSNLWENIPSEWATGNLNANQPPQSTDPMETMDADAHTIRTLYIEGLQHIMQLQCETLVQDFKASPYICGVFGAIWLRFVAFTRVLENNWAREAIQIEDARGKKRTKPHRKKKRKDLSAGEQGGEDGTVQMKMKLCYVWLKALKERIPLASSLAIVYLACHVMGEAILPTDLVQWACKGNLPYLAAFSEVEKKKKGSAWPIEAKAVFRPVDVLGARKLEFMAASIAKCIGLQLSPVNFIAISHRLLKDLNLPIQKLSIYLHKFYEWYRPPGLNLSTEPHALPTRVYVMAMILIILKIFYKVDGCFCGGIIQLAHGEEVGPSSHRNRVDDPVSQETNHTINETSSHDCGTHGDDDNIQKSVQTSTDKYCNEQSADDEWNIHFLLKRLEKSWVNHSIEPFDCKKDLSSYLKYCRDIVFPGLKLEVEEENMCERLWKLYEQPSKKDDAFLQRPQVQTEIPEVQSLSEDSHFSFSNFNAKRFHKEEELEETAEPCTFKVDNDPEAVFENGEHSEKITTASSGSLSLEETVHDMDSLGFTCLPPRKKSLKSYQYLRYVRKRSKTGNAQQIVHADYFMVLCACSSVIKVHPIALHWCVQRVEKSLLAIEEKTKNLSSFSS</sequence>
<evidence type="ECO:0000256" key="7">
    <source>
        <dbReference type="ARBA" id="ARBA00023125"/>
    </source>
</evidence>
<reference evidence="12" key="1">
    <citation type="submission" date="2021-08" db="EMBL/GenBank/DDBJ databases">
        <title>WGS assembly of Ceratopteris richardii.</title>
        <authorList>
            <person name="Marchant D.B."/>
            <person name="Chen G."/>
            <person name="Jenkins J."/>
            <person name="Shu S."/>
            <person name="Leebens-Mack J."/>
            <person name="Grimwood J."/>
            <person name="Schmutz J."/>
            <person name="Soltis P."/>
            <person name="Soltis D."/>
            <person name="Chen Z.-H."/>
        </authorList>
    </citation>
    <scope>NUCLEOTIDE SEQUENCE</scope>
    <source>
        <strain evidence="12">Whitten #5841</strain>
        <tissue evidence="12">Leaf</tissue>
    </source>
</reference>
<evidence type="ECO:0000259" key="11">
    <source>
        <dbReference type="Pfam" id="PF20644"/>
    </source>
</evidence>
<dbReference type="OMA" id="HTINETS"/>
<dbReference type="EMBL" id="CM035443">
    <property type="protein sequence ID" value="KAH7277921.1"/>
    <property type="molecule type" value="Genomic_DNA"/>
</dbReference>
<keyword evidence="7" id="KW-0238">DNA-binding</keyword>
<evidence type="ECO:0000256" key="4">
    <source>
        <dbReference type="ARBA" id="ARBA00022771"/>
    </source>
</evidence>
<evidence type="ECO:0000256" key="1">
    <source>
        <dbReference type="ARBA" id="ARBA00004604"/>
    </source>
</evidence>
<feature type="domain" description="Rrn7/TAF1B N-terminal cyclin" evidence="11">
    <location>
        <begin position="139"/>
        <end position="281"/>
    </location>
</feature>
<gene>
    <name evidence="12" type="ORF">KP509_38G015700</name>
</gene>
<dbReference type="GO" id="GO:0070860">
    <property type="term" value="C:RNA polymerase I core factor complex"/>
    <property type="evidence" value="ECO:0007669"/>
    <property type="project" value="InterPro"/>
</dbReference>
<dbReference type="PANTHER" id="PTHR31576:SF2">
    <property type="entry name" value="TATA BOX-BINDING PROTEIN-ASSOCIATED FACTOR RNA POLYMERASE I SUBUNIT B"/>
    <property type="match status" value="1"/>
</dbReference>
<keyword evidence="9" id="KW-0539">Nucleus</keyword>
<evidence type="ECO:0000256" key="8">
    <source>
        <dbReference type="ARBA" id="ARBA00023163"/>
    </source>
</evidence>
<evidence type="ECO:0000256" key="10">
    <source>
        <dbReference type="SAM" id="MobiDB-lite"/>
    </source>
</evidence>
<proteinExistence type="inferred from homology"/>
<evidence type="ECO:0000313" key="12">
    <source>
        <dbReference type="EMBL" id="KAH7277921.1"/>
    </source>
</evidence>
<dbReference type="InterPro" id="IPR033599">
    <property type="entry name" value="TAF1B/Rrn7"/>
</dbReference>
<keyword evidence="13" id="KW-1185">Reference proteome</keyword>
<dbReference type="AlphaFoldDB" id="A0A8T2Q3B4"/>
<keyword evidence="3" id="KW-0479">Metal-binding</keyword>
<evidence type="ECO:0000313" key="13">
    <source>
        <dbReference type="Proteomes" id="UP000825935"/>
    </source>
</evidence>
<comment type="similarity">
    <text evidence="2">Belongs to the RRN7/TAF1B family.</text>
</comment>
<keyword evidence="8" id="KW-0804">Transcription</keyword>
<accession>A0A8T2Q3B4</accession>
<feature type="region of interest" description="Disordered" evidence="10">
    <location>
        <begin position="193"/>
        <end position="216"/>
    </location>
</feature>
<dbReference type="GO" id="GO:0001164">
    <property type="term" value="F:RNA polymerase I core promoter sequence-specific DNA binding"/>
    <property type="evidence" value="ECO:0007669"/>
    <property type="project" value="InterPro"/>
</dbReference>
<feature type="compositionally biased region" description="Polar residues" evidence="10">
    <location>
        <begin position="424"/>
        <end position="434"/>
    </location>
</feature>
<evidence type="ECO:0000256" key="2">
    <source>
        <dbReference type="ARBA" id="ARBA00006899"/>
    </source>
</evidence>
<dbReference type="GO" id="GO:0042790">
    <property type="term" value="P:nucleolar large rRNA transcription by RNA polymerase I"/>
    <property type="evidence" value="ECO:0007669"/>
    <property type="project" value="TreeGrafter"/>
</dbReference>
<name>A0A8T2Q3B4_CERRI</name>
<dbReference type="OrthoDB" id="10069252at2759"/>